<dbReference type="AlphaFoldDB" id="A0AAD4SDL9"/>
<gene>
    <name evidence="2" type="ORF">MKW98_013924</name>
</gene>
<keyword evidence="3" id="KW-1185">Reference proteome</keyword>
<comment type="caution">
    <text evidence="2">The sequence shown here is derived from an EMBL/GenBank/DDBJ whole genome shotgun (WGS) entry which is preliminary data.</text>
</comment>
<dbReference type="GO" id="GO:0004649">
    <property type="term" value="F:poly(ADP-ribose) glycohydrolase activity"/>
    <property type="evidence" value="ECO:0007669"/>
    <property type="project" value="InterPro"/>
</dbReference>
<dbReference type="Pfam" id="PF05028">
    <property type="entry name" value="PARG_cat_C"/>
    <property type="match status" value="1"/>
</dbReference>
<evidence type="ECO:0000313" key="2">
    <source>
        <dbReference type="EMBL" id="KAI3901809.1"/>
    </source>
</evidence>
<dbReference type="Proteomes" id="UP001202328">
    <property type="component" value="Unassembled WGS sequence"/>
</dbReference>
<feature type="domain" description="PARG catalytic Macro" evidence="1">
    <location>
        <begin position="3"/>
        <end position="34"/>
    </location>
</feature>
<evidence type="ECO:0000259" key="1">
    <source>
        <dbReference type="Pfam" id="PF05028"/>
    </source>
</evidence>
<dbReference type="InterPro" id="IPR046372">
    <property type="entry name" value="PARG_cat_C"/>
</dbReference>
<name>A0AAD4SDL9_9MAGN</name>
<organism evidence="2 3">
    <name type="scientific">Papaver atlanticum</name>
    <dbReference type="NCBI Taxonomy" id="357466"/>
    <lineage>
        <taxon>Eukaryota</taxon>
        <taxon>Viridiplantae</taxon>
        <taxon>Streptophyta</taxon>
        <taxon>Embryophyta</taxon>
        <taxon>Tracheophyta</taxon>
        <taxon>Spermatophyta</taxon>
        <taxon>Magnoliopsida</taxon>
        <taxon>Ranunculales</taxon>
        <taxon>Papaveraceae</taxon>
        <taxon>Papaveroideae</taxon>
        <taxon>Papaver</taxon>
    </lineage>
</organism>
<feature type="non-terminal residue" evidence="2">
    <location>
        <position position="80"/>
    </location>
</feature>
<dbReference type="GO" id="GO:0006282">
    <property type="term" value="P:regulation of DNA repair"/>
    <property type="evidence" value="ECO:0007669"/>
    <property type="project" value="InterPro"/>
</dbReference>
<sequence>VLTSGLIEQNRESLEVDFSNKYIGGGAIGRGCVQWNASDPWTIVSVSDDCESNCGGGTLQARGEGLEELEKFKSYILGTS</sequence>
<accession>A0AAD4SDL9</accession>
<dbReference type="EMBL" id="JAJJMB010011506">
    <property type="protein sequence ID" value="KAI3901809.1"/>
    <property type="molecule type" value="Genomic_DNA"/>
</dbReference>
<reference evidence="2" key="1">
    <citation type="submission" date="2022-04" db="EMBL/GenBank/DDBJ databases">
        <title>A functionally conserved STORR gene fusion in Papaver species that diverged 16.8 million years ago.</title>
        <authorList>
            <person name="Catania T."/>
        </authorList>
    </citation>
    <scope>NUCLEOTIDE SEQUENCE</scope>
    <source>
        <strain evidence="2">S-188037</strain>
    </source>
</reference>
<evidence type="ECO:0000313" key="3">
    <source>
        <dbReference type="Proteomes" id="UP001202328"/>
    </source>
</evidence>
<protein>
    <recommendedName>
        <fullName evidence="1">PARG catalytic Macro domain-containing protein</fullName>
    </recommendedName>
</protein>
<proteinExistence type="predicted"/>